<keyword evidence="2" id="KW-1185">Reference proteome</keyword>
<sequence>MDGAARGARAVDAWCDAMGVGPDRSAATLWECGWNRMPPPLLRIVGEQLSPAERGRVPQVRERRRHYAEMEAPYELSAAVQRAKHPLLWKEIVADEEGEQDDDQVLKQVAPPSPAADPRGELGLFTLQGPAAQLHRTYLAAIDDAEVVPIAPDTPAHLLAAFQREVVARFVVGQLDEPLYACDYEERYDAPRTFCAQADEEAWFDDEGYEARYADPS</sequence>
<evidence type="ECO:0000313" key="2">
    <source>
        <dbReference type="Proteomes" id="UP001213623"/>
    </source>
</evidence>
<name>A0AAF0J1U2_9BASI</name>
<dbReference type="AlphaFoldDB" id="A0AAF0J1U2"/>
<evidence type="ECO:0008006" key="3">
    <source>
        <dbReference type="Google" id="ProtNLM"/>
    </source>
</evidence>
<evidence type="ECO:0000313" key="1">
    <source>
        <dbReference type="EMBL" id="WFD26274.1"/>
    </source>
</evidence>
<reference evidence="1" key="1">
    <citation type="submission" date="2023-03" db="EMBL/GenBank/DDBJ databases">
        <title>Mating type loci evolution in Malassezia.</title>
        <authorList>
            <person name="Coelho M.A."/>
        </authorList>
    </citation>
    <scope>NUCLEOTIDE SEQUENCE</scope>
    <source>
        <strain evidence="1">CBS 9557</strain>
    </source>
</reference>
<gene>
    <name evidence="1" type="ORF">MNAN1_001251</name>
</gene>
<accession>A0AAF0J1U2</accession>
<organism evidence="1 2">
    <name type="scientific">Malassezia nana</name>
    <dbReference type="NCBI Taxonomy" id="180528"/>
    <lineage>
        <taxon>Eukaryota</taxon>
        <taxon>Fungi</taxon>
        <taxon>Dikarya</taxon>
        <taxon>Basidiomycota</taxon>
        <taxon>Ustilaginomycotina</taxon>
        <taxon>Malasseziomycetes</taxon>
        <taxon>Malasseziales</taxon>
        <taxon>Malasseziaceae</taxon>
        <taxon>Malassezia</taxon>
    </lineage>
</organism>
<protein>
    <recommendedName>
        <fullName evidence="3">CCD97-like C-terminal domain-containing protein</fullName>
    </recommendedName>
</protein>
<dbReference type="Proteomes" id="UP001213623">
    <property type="component" value="Chromosome 2"/>
</dbReference>
<proteinExistence type="predicted"/>
<dbReference type="EMBL" id="CP119893">
    <property type="protein sequence ID" value="WFD26274.1"/>
    <property type="molecule type" value="Genomic_DNA"/>
</dbReference>